<dbReference type="EMBL" id="VBAK01000006">
    <property type="protein sequence ID" value="TMI94180.1"/>
    <property type="molecule type" value="Genomic_DNA"/>
</dbReference>
<keyword evidence="1" id="KW-1133">Transmembrane helix</keyword>
<feature type="signal peptide" evidence="2">
    <location>
        <begin position="1"/>
        <end position="23"/>
    </location>
</feature>
<gene>
    <name evidence="3" type="ORF">E6H00_00140</name>
</gene>
<feature type="chain" id="PRO_5022124768" description="YtkA-like domain-containing protein" evidence="2">
    <location>
        <begin position="24"/>
        <end position="190"/>
    </location>
</feature>
<keyword evidence="1" id="KW-0812">Transmembrane</keyword>
<evidence type="ECO:0000256" key="2">
    <source>
        <dbReference type="SAM" id="SignalP"/>
    </source>
</evidence>
<dbReference type="Proteomes" id="UP000318509">
    <property type="component" value="Unassembled WGS sequence"/>
</dbReference>
<feature type="transmembrane region" description="Helical" evidence="1">
    <location>
        <begin position="155"/>
        <end position="176"/>
    </location>
</feature>
<organism evidence="3 4">
    <name type="scientific">Candidatus Segetimicrobium genomatis</name>
    <dbReference type="NCBI Taxonomy" id="2569760"/>
    <lineage>
        <taxon>Bacteria</taxon>
        <taxon>Bacillati</taxon>
        <taxon>Candidatus Sysuimicrobiota</taxon>
        <taxon>Candidatus Sysuimicrobiia</taxon>
        <taxon>Candidatus Sysuimicrobiales</taxon>
        <taxon>Candidatus Segetimicrobiaceae</taxon>
        <taxon>Candidatus Segetimicrobium</taxon>
    </lineage>
</organism>
<evidence type="ECO:0000313" key="3">
    <source>
        <dbReference type="EMBL" id="TMI94180.1"/>
    </source>
</evidence>
<accession>A0A537KEG3</accession>
<keyword evidence="1" id="KW-0472">Membrane</keyword>
<dbReference type="AlphaFoldDB" id="A0A537KEG3"/>
<proteinExistence type="predicted"/>
<evidence type="ECO:0008006" key="5">
    <source>
        <dbReference type="Google" id="ProtNLM"/>
    </source>
</evidence>
<sequence>MVRRLAGAVVPAAAVLIGGSSLAGSPGPSEPPTGGVRITAQVTIRHLGPGRPSLVLVRLDPPAAAGGGELLLSIFTPGGVTNRQVLQPTGAGVYQAKYAFPSGGRWGYHMRFGPGQAGFVSAGVVDITPDEGGIDTYTAVFHSGLGRVPVFVQPLGYAAFGLIAAMALTGVSRILVWLRTAARSEQASRS</sequence>
<protein>
    <recommendedName>
        <fullName evidence="5">YtkA-like domain-containing protein</fullName>
    </recommendedName>
</protein>
<comment type="caution">
    <text evidence="3">The sequence shown here is derived from an EMBL/GenBank/DDBJ whole genome shotgun (WGS) entry which is preliminary data.</text>
</comment>
<reference evidence="3 4" key="1">
    <citation type="journal article" date="2019" name="Nat. Microbiol.">
        <title>Mediterranean grassland soil C-N compound turnover is dependent on rainfall and depth, and is mediated by genomically divergent microorganisms.</title>
        <authorList>
            <person name="Diamond S."/>
            <person name="Andeer P.F."/>
            <person name="Li Z."/>
            <person name="Crits-Christoph A."/>
            <person name="Burstein D."/>
            <person name="Anantharaman K."/>
            <person name="Lane K.R."/>
            <person name="Thomas B.C."/>
            <person name="Pan C."/>
            <person name="Northen T.R."/>
            <person name="Banfield J.F."/>
        </authorList>
    </citation>
    <scope>NUCLEOTIDE SEQUENCE [LARGE SCALE GENOMIC DNA]</scope>
    <source>
        <strain evidence="3">NP_3</strain>
    </source>
</reference>
<name>A0A537KEG3_9BACT</name>
<evidence type="ECO:0000256" key="1">
    <source>
        <dbReference type="SAM" id="Phobius"/>
    </source>
</evidence>
<evidence type="ECO:0000313" key="4">
    <source>
        <dbReference type="Proteomes" id="UP000318509"/>
    </source>
</evidence>
<keyword evidence="2" id="KW-0732">Signal</keyword>